<name>A0A914QXP6_9BILA</name>
<evidence type="ECO:0000256" key="7">
    <source>
        <dbReference type="ARBA" id="ARBA00022892"/>
    </source>
</evidence>
<keyword evidence="12" id="KW-1185">Reference proteome</keyword>
<sequence>MDVPMYILAIRGNTLYCLNRDANIIEVDIDPTEYCFNLVLINRRYEVIRMKGYPEVTLHFVKDQKTRFGLALECGNIDVALEAAKEIDDKDVWEVLAQAAFLQGNHQIVEYSYQRTKNFDKLAFLYFIPGNVEKLQRMLKVVPMRKDYHGNFSLALYLGDVEERTRLLKDAGQTSLTYLTAATHGLNDQAVEEDGENVGDAWGGDDDLMLNEDGTVDVNDDEILAGGEEPCSFDNAARLLMVTIGVIQIAPFK</sequence>
<evidence type="ECO:0000313" key="12">
    <source>
        <dbReference type="Proteomes" id="UP000887578"/>
    </source>
</evidence>
<keyword evidence="5" id="KW-0853">WD repeat</keyword>
<evidence type="ECO:0000256" key="6">
    <source>
        <dbReference type="ARBA" id="ARBA00022737"/>
    </source>
</evidence>
<evidence type="ECO:0000256" key="4">
    <source>
        <dbReference type="ARBA" id="ARBA00022490"/>
    </source>
</evidence>
<dbReference type="Proteomes" id="UP000887578">
    <property type="component" value="Unplaced"/>
</dbReference>
<evidence type="ECO:0000259" key="11">
    <source>
        <dbReference type="Pfam" id="PF23953"/>
    </source>
</evidence>
<evidence type="ECO:0000256" key="10">
    <source>
        <dbReference type="ARBA" id="ARBA00023136"/>
    </source>
</evidence>
<evidence type="ECO:0000256" key="2">
    <source>
        <dbReference type="ARBA" id="ARBA00004496"/>
    </source>
</evidence>
<dbReference type="GO" id="GO:0016192">
    <property type="term" value="P:vesicle-mediated transport"/>
    <property type="evidence" value="ECO:0007669"/>
    <property type="project" value="UniProtKB-KW"/>
</dbReference>
<reference evidence="13" key="1">
    <citation type="submission" date="2022-11" db="UniProtKB">
        <authorList>
            <consortium name="WormBaseParasite"/>
        </authorList>
    </citation>
    <scope>IDENTIFICATION</scope>
</reference>
<dbReference type="InterPro" id="IPR056176">
    <property type="entry name" value="TPR_COPA_B"/>
</dbReference>
<keyword evidence="4" id="KW-0963">Cytoplasm</keyword>
<keyword evidence="9" id="KW-0333">Golgi apparatus</keyword>
<accession>A0A914QXP6</accession>
<evidence type="ECO:0000256" key="9">
    <source>
        <dbReference type="ARBA" id="ARBA00023034"/>
    </source>
</evidence>
<comment type="subcellular location">
    <subcellularLocation>
        <location evidence="2">Cytoplasm</location>
    </subcellularLocation>
    <subcellularLocation>
        <location evidence="1">Golgi apparatus membrane</location>
        <topology evidence="1">Peripheral membrane protein</topology>
        <orientation evidence="1">Cytoplasmic side</orientation>
    </subcellularLocation>
</comment>
<feature type="domain" description="COPA/B TPR" evidence="11">
    <location>
        <begin position="49"/>
        <end position="184"/>
    </location>
</feature>
<evidence type="ECO:0000256" key="3">
    <source>
        <dbReference type="ARBA" id="ARBA00022448"/>
    </source>
</evidence>
<dbReference type="WBParaSite" id="PDA_v2.g6669.t1">
    <property type="protein sequence ID" value="PDA_v2.g6669.t1"/>
    <property type="gene ID" value="PDA_v2.g6669"/>
</dbReference>
<keyword evidence="3" id="KW-0813">Transport</keyword>
<keyword evidence="7" id="KW-0931">ER-Golgi transport</keyword>
<evidence type="ECO:0000313" key="13">
    <source>
        <dbReference type="WBParaSite" id="PDA_v2.g6669.t1"/>
    </source>
</evidence>
<keyword evidence="6" id="KW-0677">Repeat</keyword>
<dbReference type="Pfam" id="PF23953">
    <property type="entry name" value="TPR_COPA_B"/>
    <property type="match status" value="1"/>
</dbReference>
<organism evidence="12 13">
    <name type="scientific">Panagrolaimus davidi</name>
    <dbReference type="NCBI Taxonomy" id="227884"/>
    <lineage>
        <taxon>Eukaryota</taxon>
        <taxon>Metazoa</taxon>
        <taxon>Ecdysozoa</taxon>
        <taxon>Nematoda</taxon>
        <taxon>Chromadorea</taxon>
        <taxon>Rhabditida</taxon>
        <taxon>Tylenchina</taxon>
        <taxon>Panagrolaimomorpha</taxon>
        <taxon>Panagrolaimoidea</taxon>
        <taxon>Panagrolaimidae</taxon>
        <taxon>Panagrolaimus</taxon>
    </lineage>
</organism>
<dbReference type="GO" id="GO:0000139">
    <property type="term" value="C:Golgi membrane"/>
    <property type="evidence" value="ECO:0007669"/>
    <property type="project" value="UniProtKB-SubCell"/>
</dbReference>
<evidence type="ECO:0000256" key="8">
    <source>
        <dbReference type="ARBA" id="ARBA00022927"/>
    </source>
</evidence>
<dbReference type="GO" id="GO:0015031">
    <property type="term" value="P:protein transport"/>
    <property type="evidence" value="ECO:0007669"/>
    <property type="project" value="UniProtKB-KW"/>
</dbReference>
<keyword evidence="10" id="KW-0472">Membrane</keyword>
<evidence type="ECO:0000256" key="1">
    <source>
        <dbReference type="ARBA" id="ARBA00004255"/>
    </source>
</evidence>
<dbReference type="AlphaFoldDB" id="A0A914QXP6"/>
<evidence type="ECO:0000256" key="5">
    <source>
        <dbReference type="ARBA" id="ARBA00022574"/>
    </source>
</evidence>
<proteinExistence type="predicted"/>
<protein>
    <submittedName>
        <fullName evidence="13">Coatomer WD associated region domain-containing protein</fullName>
    </submittedName>
</protein>
<dbReference type="FunFam" id="1.25.40.470:FF:000002">
    <property type="entry name" value="Coatomer subunit alpha"/>
    <property type="match status" value="1"/>
</dbReference>
<keyword evidence="8" id="KW-0653">Protein transport</keyword>
<dbReference type="Gene3D" id="1.25.40.470">
    <property type="match status" value="1"/>
</dbReference>